<dbReference type="PANTHER" id="PTHR32114:SF2">
    <property type="entry name" value="ABC TRANSPORTER ABCH.3"/>
    <property type="match status" value="1"/>
</dbReference>
<evidence type="ECO:0000256" key="1">
    <source>
        <dbReference type="ARBA" id="ARBA00006930"/>
    </source>
</evidence>
<feature type="domain" description="Rad50/SbcC-type AAA" evidence="5">
    <location>
        <begin position="5"/>
        <end position="215"/>
    </location>
</feature>
<dbReference type="InterPro" id="IPR038729">
    <property type="entry name" value="Rad50/SbcC_AAA"/>
</dbReference>
<reference evidence="7 8" key="1">
    <citation type="journal article" date="2019" name="Nat. Med.">
        <title>A library of human gut bacterial isolates paired with longitudinal multiomics data enables mechanistic microbiome research.</title>
        <authorList>
            <person name="Poyet M."/>
            <person name="Groussin M."/>
            <person name="Gibbons S.M."/>
            <person name="Avila-Pacheco J."/>
            <person name="Jiang X."/>
            <person name="Kearney S.M."/>
            <person name="Perrotta A.R."/>
            <person name="Berdy B."/>
            <person name="Zhao S."/>
            <person name="Lieberman T.D."/>
            <person name="Swanson P.K."/>
            <person name="Smith M."/>
            <person name="Roesemann S."/>
            <person name="Alexander J.E."/>
            <person name="Rich S.A."/>
            <person name="Livny J."/>
            <person name="Vlamakis H."/>
            <person name="Clish C."/>
            <person name="Bullock K."/>
            <person name="Deik A."/>
            <person name="Scott J."/>
            <person name="Pierce K.A."/>
            <person name="Xavier R.J."/>
            <person name="Alm E.J."/>
        </authorList>
    </citation>
    <scope>NUCLEOTIDE SEQUENCE</scope>
    <source>
        <strain evidence="7">BIOML-A179</strain>
        <strain evidence="6 8">BIOML-A198</strain>
    </source>
</reference>
<dbReference type="PANTHER" id="PTHR32114">
    <property type="entry name" value="ABC TRANSPORTER ABCH.3"/>
    <property type="match status" value="1"/>
</dbReference>
<dbReference type="GO" id="GO:0016887">
    <property type="term" value="F:ATP hydrolysis activity"/>
    <property type="evidence" value="ECO:0007669"/>
    <property type="project" value="InterPro"/>
</dbReference>
<gene>
    <name evidence="7" type="ORF">GMA64_00240</name>
    <name evidence="6" type="ORF">GMA92_00475</name>
</gene>
<evidence type="ECO:0000259" key="5">
    <source>
        <dbReference type="Pfam" id="PF13476"/>
    </source>
</evidence>
<dbReference type="InterPro" id="IPR027417">
    <property type="entry name" value="P-loop_NTPase"/>
</dbReference>
<feature type="coiled-coil region" evidence="4">
    <location>
        <begin position="189"/>
        <end position="259"/>
    </location>
</feature>
<sequence length="1043" mass="119813">MKPISLKITAFGPYAKQTELNFKEDLKNQDIFVITGPTGAGKTTIFDAICYALYGETSGNKRKGEELRSDFAASSDNKTEVEFTFSVKDKVYCINRAPKQWVKKLRGDGLREMAASVELRELDSDRAPLTKDMDVRNEVQAILGLSVDQFRKIVMIPQGDFKEFLYANTASKEELLRKIFGTDFYKALQEQLVEQSKCLKAEVADTEKEIAAKLKVIKCDPSSMLYQMIAENKLLVHILEEVQVELEKLSQEQLTLHEQVIAVDQDLQVQMQKRQDGLLLNEKFKQKEEIDARFQMLMKSREAMNELGKRVEFSKKADELTKLENEVLKQQTLYKKEVSLHQAGVEKLADLEQRFIIVKKCFEGIEEWQATVSKLTDEMNQLQNYADSLKIIEERRFEQDRVQEVVTKMTASLEDKSKRLNEMIEVLKTLPSATEQQQLLKEACFKEELEMNQLKEQQGIVGQLLTRYERLLKNQANYQYTMNQLTKSQGLLDSLKADYEHQAALFIHASAIRLANELKVGEACPVCGSLEHPNPRTSDEPILSKEELEARRLMLESKQQEHQLLEQKVAGIAATLKEEQRSIDELVQVLVGHQLIKEDEEISQSFIQMLMTQIQQRIQFKSQTLKEIKLKGQALEQQIDRLIRQKEEQELLEQDLKASEHQLAEQVANLSSVRRVVIEMLDAIPKPYQDYLMVKSKLHEVKQERNQLEQHIREAQSQYQLLTSEMASTKATILEVERQMTHYQSELTLAKQLFDTQLRTDFTSVEEYQLSKCSMQEIMQSEAQVKAYEQELQGVQSQLIALEQSLKDLAPVELSRIEELIRHLSDQKELLQKEMNAKDLIKAHNKDVLESIQRQYRLIQKREEEYRVIGELADLANGKSGGKMSFETYVLSSYFDDVLEAANSRLEKMTARRYYLLRREEVKGGGRKGLDLDVYDSHTCKKRPVNTLSGGESFKASLALALGLSDTVQQNSGGIQLDTMFIDEGFGTLDSESLDQAIDILMELQDYGRLIGVISHVNELKERIPAKLVVEMDSNGSRAYFKK</sequence>
<comment type="subunit">
    <text evidence="2">Heterodimer of SbcC and SbcD.</text>
</comment>
<dbReference type="SUPFAM" id="SSF52540">
    <property type="entry name" value="P-loop containing nucleoside triphosphate hydrolases"/>
    <property type="match status" value="1"/>
</dbReference>
<feature type="coiled-coil region" evidence="4">
    <location>
        <begin position="771"/>
        <end position="837"/>
    </location>
</feature>
<feature type="coiled-coil region" evidence="4">
    <location>
        <begin position="625"/>
        <end position="669"/>
    </location>
</feature>
<dbReference type="EMBL" id="WMQE01000001">
    <property type="protein sequence ID" value="MTK19912.1"/>
    <property type="molecule type" value="Genomic_DNA"/>
</dbReference>
<evidence type="ECO:0000313" key="6">
    <source>
        <dbReference type="EMBL" id="MTK19912.1"/>
    </source>
</evidence>
<dbReference type="GO" id="GO:0006302">
    <property type="term" value="P:double-strand break repair"/>
    <property type="evidence" value="ECO:0007669"/>
    <property type="project" value="InterPro"/>
</dbReference>
<evidence type="ECO:0000313" key="7">
    <source>
        <dbReference type="EMBL" id="MTL92956.1"/>
    </source>
</evidence>
<organism evidence="7">
    <name type="scientific">Turicibacter sanguinis</name>
    <dbReference type="NCBI Taxonomy" id="154288"/>
    <lineage>
        <taxon>Bacteria</taxon>
        <taxon>Bacillati</taxon>
        <taxon>Bacillota</taxon>
        <taxon>Erysipelotrichia</taxon>
        <taxon>Erysipelotrichales</taxon>
        <taxon>Turicibacteraceae</taxon>
        <taxon>Turicibacter</taxon>
    </lineage>
</organism>
<dbReference type="EMBL" id="WMQV01000001">
    <property type="protein sequence ID" value="MTL92956.1"/>
    <property type="molecule type" value="Genomic_DNA"/>
</dbReference>
<dbReference type="Gene3D" id="3.40.50.300">
    <property type="entry name" value="P-loop containing nucleotide triphosphate hydrolases"/>
    <property type="match status" value="2"/>
</dbReference>
<evidence type="ECO:0000313" key="8">
    <source>
        <dbReference type="Proteomes" id="UP000487649"/>
    </source>
</evidence>
<comment type="similarity">
    <text evidence="1">Belongs to the SMC family. SbcC subfamily.</text>
</comment>
<accession>A0A6G2CJA0</accession>
<evidence type="ECO:0000256" key="4">
    <source>
        <dbReference type="SAM" id="Coils"/>
    </source>
</evidence>
<feature type="coiled-coil region" evidence="4">
    <location>
        <begin position="694"/>
        <end position="732"/>
    </location>
</feature>
<dbReference type="Proteomes" id="UP000487649">
    <property type="component" value="Unassembled WGS sequence"/>
</dbReference>
<dbReference type="GeneID" id="60060063"/>
<dbReference type="Pfam" id="PF13558">
    <property type="entry name" value="SbcC_Walker_B"/>
    <property type="match status" value="1"/>
</dbReference>
<evidence type="ECO:0000256" key="2">
    <source>
        <dbReference type="ARBA" id="ARBA00011322"/>
    </source>
</evidence>
<name>A0A6G2CJA0_9FIRM</name>
<dbReference type="AlphaFoldDB" id="A0A6G2CJA0"/>
<protein>
    <recommendedName>
        <fullName evidence="3">Nuclease SbcCD subunit C</fullName>
    </recommendedName>
</protein>
<comment type="caution">
    <text evidence="7">The sequence shown here is derived from an EMBL/GenBank/DDBJ whole genome shotgun (WGS) entry which is preliminary data.</text>
</comment>
<keyword evidence="4" id="KW-0175">Coiled coil</keyword>
<dbReference type="Pfam" id="PF13476">
    <property type="entry name" value="AAA_23"/>
    <property type="match status" value="1"/>
</dbReference>
<proteinExistence type="inferred from homology"/>
<evidence type="ECO:0000256" key="3">
    <source>
        <dbReference type="ARBA" id="ARBA00013368"/>
    </source>
</evidence>
<feature type="coiled-coil region" evidence="4">
    <location>
        <begin position="365"/>
        <end position="395"/>
    </location>
</feature>
<dbReference type="RefSeq" id="WP_006785375.1">
    <property type="nucleotide sequence ID" value="NZ_CP053187.1"/>
</dbReference>